<feature type="chain" id="PRO_5016671464" evidence="1">
    <location>
        <begin position="35"/>
        <end position="266"/>
    </location>
</feature>
<organism evidence="2 3">
    <name type="scientific">Dyella tabacisoli</name>
    <dbReference type="NCBI Taxonomy" id="2282381"/>
    <lineage>
        <taxon>Bacteria</taxon>
        <taxon>Pseudomonadati</taxon>
        <taxon>Pseudomonadota</taxon>
        <taxon>Gammaproteobacteria</taxon>
        <taxon>Lysobacterales</taxon>
        <taxon>Rhodanobacteraceae</taxon>
        <taxon>Dyella</taxon>
    </lineage>
</organism>
<sequence length="266" mass="29290">MDFNGYGRRHRRFRALCAISLALAACCHPADSLADDAPSYDRPGFGFAPNVLKRGGFAYEQGLPSWSLSHDAGVRSSQYMTDSLLRLGLGSGLELQLGGAPYVRQRQSGDGGDQVSEGRGDSTLGFKLALPSHSQDWSWGALGTVEFTDGARGIRNPQRQYTLGLDIEQQWDERHAVNYVAQWQRSGNSNSYQLAGNYGYALTRRWGVYGEAVVQHAQGGNSSRLGAGLTWLPNERLQWDTWCRHRISGRTPDWEAGVGVAMYFGP</sequence>
<protein>
    <submittedName>
        <fullName evidence="2">Transporter</fullName>
    </submittedName>
</protein>
<feature type="signal peptide" evidence="1">
    <location>
        <begin position="1"/>
        <end position="34"/>
    </location>
</feature>
<dbReference type="InterPro" id="IPR025737">
    <property type="entry name" value="FApF"/>
</dbReference>
<gene>
    <name evidence="2" type="ORF">DVJ77_02135</name>
</gene>
<comment type="caution">
    <text evidence="2">The sequence shown here is derived from an EMBL/GenBank/DDBJ whole genome shotgun (WGS) entry which is preliminary data.</text>
</comment>
<dbReference type="OrthoDB" id="6078166at2"/>
<dbReference type="RefSeq" id="WP_114843796.1">
    <property type="nucleotide sequence ID" value="NZ_JBHSPE010000001.1"/>
</dbReference>
<evidence type="ECO:0000256" key="1">
    <source>
        <dbReference type="SAM" id="SignalP"/>
    </source>
</evidence>
<reference evidence="2 3" key="1">
    <citation type="submission" date="2018-07" db="EMBL/GenBank/DDBJ databases">
        <title>Dyella tabacisoli L4-6T, whole genome shotgun sequence.</title>
        <authorList>
            <person name="Zhou X.-K."/>
            <person name="Li W.-J."/>
            <person name="Duan Y.-Q."/>
        </authorList>
    </citation>
    <scope>NUCLEOTIDE SEQUENCE [LARGE SCALE GENOMIC DNA]</scope>
    <source>
        <strain evidence="2 3">L4-6</strain>
    </source>
</reference>
<dbReference type="AlphaFoldDB" id="A0A369URL8"/>
<evidence type="ECO:0000313" key="2">
    <source>
        <dbReference type="EMBL" id="RDD83404.1"/>
    </source>
</evidence>
<proteinExistence type="predicted"/>
<dbReference type="Proteomes" id="UP000253782">
    <property type="component" value="Unassembled WGS sequence"/>
</dbReference>
<name>A0A369URL8_9GAMM</name>
<dbReference type="EMBL" id="QQAH01000001">
    <property type="protein sequence ID" value="RDD83404.1"/>
    <property type="molecule type" value="Genomic_DNA"/>
</dbReference>
<dbReference type="Pfam" id="PF13557">
    <property type="entry name" value="Phenol_MetA_deg"/>
    <property type="match status" value="1"/>
</dbReference>
<evidence type="ECO:0000313" key="3">
    <source>
        <dbReference type="Proteomes" id="UP000253782"/>
    </source>
</evidence>
<keyword evidence="1" id="KW-0732">Signal</keyword>
<accession>A0A369URL8</accession>
<keyword evidence="3" id="KW-1185">Reference proteome</keyword>